<protein>
    <submittedName>
        <fullName evidence="1">Uncharacterized protein</fullName>
    </submittedName>
</protein>
<dbReference type="EMBL" id="GGEC01068550">
    <property type="protein sequence ID" value="MBX49034.1"/>
    <property type="molecule type" value="Transcribed_RNA"/>
</dbReference>
<name>A0A2P2P2Q9_RHIMU</name>
<sequence length="49" mass="5651">MLKNNSLKLCLLEICTVRWKGRFKLALSHIILIHKCVNLSLASNFHSSR</sequence>
<evidence type="ECO:0000313" key="1">
    <source>
        <dbReference type="EMBL" id="MBX49034.1"/>
    </source>
</evidence>
<accession>A0A2P2P2Q9</accession>
<reference evidence="1" key="1">
    <citation type="submission" date="2018-02" db="EMBL/GenBank/DDBJ databases">
        <title>Rhizophora mucronata_Transcriptome.</title>
        <authorList>
            <person name="Meera S.P."/>
            <person name="Sreeshan A."/>
            <person name="Augustine A."/>
        </authorList>
    </citation>
    <scope>NUCLEOTIDE SEQUENCE</scope>
    <source>
        <tissue evidence="1">Leaf</tissue>
    </source>
</reference>
<organism evidence="1">
    <name type="scientific">Rhizophora mucronata</name>
    <name type="common">Asiatic mangrove</name>
    <dbReference type="NCBI Taxonomy" id="61149"/>
    <lineage>
        <taxon>Eukaryota</taxon>
        <taxon>Viridiplantae</taxon>
        <taxon>Streptophyta</taxon>
        <taxon>Embryophyta</taxon>
        <taxon>Tracheophyta</taxon>
        <taxon>Spermatophyta</taxon>
        <taxon>Magnoliopsida</taxon>
        <taxon>eudicotyledons</taxon>
        <taxon>Gunneridae</taxon>
        <taxon>Pentapetalae</taxon>
        <taxon>rosids</taxon>
        <taxon>fabids</taxon>
        <taxon>Malpighiales</taxon>
        <taxon>Rhizophoraceae</taxon>
        <taxon>Rhizophora</taxon>
    </lineage>
</organism>
<proteinExistence type="predicted"/>
<dbReference type="AlphaFoldDB" id="A0A2P2P2Q9"/>